<reference evidence="1 2" key="1">
    <citation type="submission" date="2012-02" db="EMBL/GenBank/DDBJ databases">
        <title>Improved High-Quality Draft sequence of Microvirga sp. WSM3557.</title>
        <authorList>
            <consortium name="US DOE Joint Genome Institute"/>
            <person name="Lucas S."/>
            <person name="Han J."/>
            <person name="Lapidus A."/>
            <person name="Cheng J.-F."/>
            <person name="Goodwin L."/>
            <person name="Pitluck S."/>
            <person name="Peters L."/>
            <person name="Zhang X."/>
            <person name="Detter J.C."/>
            <person name="Han C."/>
            <person name="Tapia R."/>
            <person name="Land M."/>
            <person name="Hauser L."/>
            <person name="Kyrpides N."/>
            <person name="Ivanova N."/>
            <person name="Pagani I."/>
            <person name="Brau L."/>
            <person name="Yates R."/>
            <person name="O'Hara G."/>
            <person name="Rui T."/>
            <person name="Howieson J."/>
            <person name="Reeve W."/>
            <person name="Woyke T."/>
        </authorList>
    </citation>
    <scope>NUCLEOTIDE SEQUENCE [LARGE SCALE GENOMIC DNA]</scope>
    <source>
        <strain evidence="1 2">WSM3557</strain>
    </source>
</reference>
<accession>I4Z2H4</accession>
<dbReference type="Proteomes" id="UP000003947">
    <property type="component" value="Unassembled WGS sequence"/>
</dbReference>
<gene>
    <name evidence="1" type="ORF">MicloDRAFT_00009670</name>
</gene>
<dbReference type="eggNOG" id="COG2932">
    <property type="taxonomic scope" value="Bacteria"/>
</dbReference>
<evidence type="ECO:0000313" key="2">
    <source>
        <dbReference type="Proteomes" id="UP000003947"/>
    </source>
</evidence>
<organism evidence="1 2">
    <name type="scientific">Microvirga lotononidis</name>
    <dbReference type="NCBI Taxonomy" id="864069"/>
    <lineage>
        <taxon>Bacteria</taxon>
        <taxon>Pseudomonadati</taxon>
        <taxon>Pseudomonadota</taxon>
        <taxon>Alphaproteobacteria</taxon>
        <taxon>Hyphomicrobiales</taxon>
        <taxon>Methylobacteriaceae</taxon>
        <taxon>Microvirga</taxon>
    </lineage>
</organism>
<proteinExistence type="predicted"/>
<dbReference type="STRING" id="864069.MicloDRAFT_00009670"/>
<evidence type="ECO:0008006" key="3">
    <source>
        <dbReference type="Google" id="ProtNLM"/>
    </source>
</evidence>
<protein>
    <recommendedName>
        <fullName evidence="3">Transcriptional regulator</fullName>
    </recommendedName>
</protein>
<dbReference type="AlphaFoldDB" id="I4Z2H4"/>
<evidence type="ECO:0000313" key="1">
    <source>
        <dbReference type="EMBL" id="EIM30416.1"/>
    </source>
</evidence>
<name>I4Z2H4_9HYPH</name>
<keyword evidence="2" id="KW-1185">Reference proteome</keyword>
<dbReference type="HOGENOM" id="CLU_2423637_0_0_5"/>
<sequence length="91" mass="9927">MDSHQRVWDAIDVMAHRAGLSTFGLAKSAGMDATAFNRSKRVDGHGRPHWPSAETIQRVLDATDSTWSEFARLVEAGPTASQREEATTSVS</sequence>
<dbReference type="EMBL" id="JH660638">
    <property type="protein sequence ID" value="EIM30416.1"/>
    <property type="molecule type" value="Genomic_DNA"/>
</dbReference>
<dbReference type="PATRIC" id="fig|864069.3.peg.1080"/>